<keyword evidence="1" id="KW-1133">Transmembrane helix</keyword>
<organism evidence="2 3">
    <name type="scientific">Flavobacterium sediminilitoris</name>
    <dbReference type="NCBI Taxonomy" id="2024526"/>
    <lineage>
        <taxon>Bacteria</taxon>
        <taxon>Pseudomonadati</taxon>
        <taxon>Bacteroidota</taxon>
        <taxon>Flavobacteriia</taxon>
        <taxon>Flavobacteriales</taxon>
        <taxon>Flavobacteriaceae</taxon>
        <taxon>Flavobacterium</taxon>
    </lineage>
</organism>
<name>A0ABY4HJI9_9FLAO</name>
<proteinExistence type="predicted"/>
<evidence type="ECO:0000313" key="2">
    <source>
        <dbReference type="EMBL" id="UOX32675.1"/>
    </source>
</evidence>
<gene>
    <name evidence="2" type="ORF">LXD69_11535</name>
</gene>
<dbReference type="EMBL" id="CP090145">
    <property type="protein sequence ID" value="UOX32675.1"/>
    <property type="molecule type" value="Genomic_DNA"/>
</dbReference>
<protein>
    <submittedName>
        <fullName evidence="2">Uncharacterized protein</fullName>
    </submittedName>
</protein>
<reference evidence="2" key="2">
    <citation type="submission" date="2022-04" db="EMBL/GenBank/DDBJ databases">
        <title>Complete Genome Sequence of Flavobacterium sediminilitoris YSM-43, Isolated from a Tidal Sediment.</title>
        <authorList>
            <person name="Lee P.A."/>
        </authorList>
    </citation>
    <scope>NUCLEOTIDE SEQUENCE</scope>
    <source>
        <strain evidence="2">YSM-43</strain>
    </source>
</reference>
<accession>A0ABY4HJI9</accession>
<dbReference type="Proteomes" id="UP000830454">
    <property type="component" value="Chromosome"/>
</dbReference>
<evidence type="ECO:0000256" key="1">
    <source>
        <dbReference type="SAM" id="Phobius"/>
    </source>
</evidence>
<evidence type="ECO:0000313" key="3">
    <source>
        <dbReference type="Proteomes" id="UP000830454"/>
    </source>
</evidence>
<dbReference type="RefSeq" id="WP_152640780.1">
    <property type="nucleotide sequence ID" value="NZ_CP090145.1"/>
</dbReference>
<sequence>MKKNTLVILICFVIIISLVLISNLFFQKKEDIKSILSAKELSKFENFIKQKFEEDVFNGHWKYLRDITYEYKEGIFEFKQYIKDNKGRNTTSYEVFQVKIIASGNQIIFYEFSVQKNKKVKYEWKDSFSWEPYYVSIEKFKNDEEYKKIKNNFKKIFGSDLNESELFMADIVYGGSCGAGAMYSSERMQLNSFVDKKDKISILKWLKSTNAEKQIYAVEGLLKLKKMGIVLNKTELGIIKYITHKKGTIKVCNGCIYSSKELSEVIKLFEL</sequence>
<keyword evidence="1" id="KW-0812">Transmembrane</keyword>
<keyword evidence="3" id="KW-1185">Reference proteome</keyword>
<keyword evidence="1" id="KW-0472">Membrane</keyword>
<reference evidence="2" key="1">
    <citation type="submission" date="2021-12" db="EMBL/GenBank/DDBJ databases">
        <authorList>
            <person name="Cha I.-T."/>
            <person name="Lee K.-E."/>
            <person name="Park S.-J."/>
        </authorList>
    </citation>
    <scope>NUCLEOTIDE SEQUENCE</scope>
    <source>
        <strain evidence="2">YSM-43</strain>
    </source>
</reference>
<feature type="transmembrane region" description="Helical" evidence="1">
    <location>
        <begin position="6"/>
        <end position="26"/>
    </location>
</feature>